<dbReference type="InterPro" id="IPR009091">
    <property type="entry name" value="RCC1/BLIP-II"/>
</dbReference>
<sequence>MTAVPMMSAHGQAGNWGDSLKCFKVVLLGDVSVGKTSLIRALKNEQEQWELPREYRATAGAWVTYVDMANTRRLLITDTSGKREYASLVNLYLRHLHCIVLVFALDEPSSFARLKNYWYREFIHSFKGDASQVSKFVVGTKTDVAPHSFTLQTEATSFSEEIGAEIWITSALTLFNTYELFNRVAEKASTLVTGGINPVDVQDCSSSFGDHLLDDMFLGEGALVRYPDPVLLETEEEITDLQLCHQCVTMTGKSRKFTWGTWSEECAKEAVFKQEISRHPDRTSNKLWACVMANATPSTWQYENLEGLIHYGTNVRRQPTKTEFKNIKKLLFTSRDQMNCEREHGLFYMLLQSEDGRISEVGLNSVFTRLTKGISSEKEVILKKFYFKPIPLSERVACIDMSITHAAAIEEGATTVTNWGHVDTAVLGLDKEDSLYHLDVYVPSSVLSIDCQVKQVTCGSAFTLMLSSEGKVFSCGSGALGKLGHGDEMDKSLPTLIESLKDIQAIAAGGDHAVALNKRGAIYQWGLDCADVERGEFFSKPKKVSNLFNVAVKSVVCGTFHTVCLANGIYYTGIGYAWGLGSDGQLGLGHRRCLSAPKLIGELYDNSKFVKQVSAGRKHSGFLTVDGEVYTCGNNAFGQLGYFTVSECSDVPRKVSLGKNVSGDEMRAEELCCSEDYTMVRTTGGDVMIWGKCQYGAKLKDPIPFDVNNEAASDPAAADEAVSIRDVTTCYVPCEKSFIELVVALNGTGNLIFCAGISSKFDCQAMHDCILQIQCNTIDLTTLRAVGSVLVSMDRQGKVYYVDVWRWLLQHFSLEPQENTVPEDLIRSLFSQLKESETDRSPEVDFTTVPFHGDTIMAVEASLNTFLFCTTIGDVYSWSPMAGKDVVWHKELNCEIIVQIACGADHLAALSDRGTLFTSGENNSGQLGSGTFQSSRTFQFVPITEFDRIQAICCGWASTSVLTENGKVYFWGQLDLPKGEKTRKKLLSVTASAQAMDIPKLLKETQCRSSPAGYKLEIIGDVGIADNHLAVVGRLFEVEISKRYKSSHGSTCMVICVNAKGCQQLLVHYSHLCHFSPLLAQEFRAEIINCQDPLRRVHSKGKIKQSLSADEVYIASMVFYSEGSFKVSITRNGKNLFGSPFKVTTEKSVSSKRIKLSLISSDTECMREVGGVLQKVIGPYESWIQLTGVPAINTDLLTQEVFMMTSMTDSGIYVYVWDACNGNLPEENLNFWLHLLSEHASSADVILLAINVSTTHANDIDLTPFQKVNPKIKGSILVGTTFASEPSELLEELLLVLSESNCHQSPVWYRLESLASKALELKRKGIEHLDYSTFKSLASECGIQGDHLCRKAANYLECTGLGILIGADSVFLVLRPHWLERQLTELVRPSHFGSLSREALDSTKQHIVNFLIEKRVAVETRDGGAVYIIPHLTSKSITEKNWPPVEESKYTIYRHLVFKVPPYLVYSNFHDLVANILQEYSQVIVGKYSLVIYVDDQYDCRIDCGPCFVNKTVMEVRVTVRAHSQDVCRAGAEATVRFMKTCLANLPGFCEIKVSCSACQQHYFDLSFLQEETARGVDRCHCERCYDKKSTISDMLNGFKDTQLIPVLEWHSLNGTGDPYRKLNDPNTLTRPLMKYLGDRVDKHEAKLLREIRERINDLTKVFMDMKNYDVPRTICLLPEFRNRSSVLKLNAIKKLLTFGQPKYRLFLLCEGNGDGSGVHFLDSSKHEGYRLESMVAADLIKKSVNFLRFSLQLLINISSVASIAATLFDVEETLNTVLGTIGLGGAVLSGVRWKNVFKEMDGFLKTVEESSGSIPQPKGLTGVSGAFRGYQLGGEHYEYLREVLLKLGTKDNFGGLRQEYREGFGVIWVCEKHRKNSKDTKVFHIMP</sequence>
<organism evidence="5 6">
    <name type="scientific">Pocillopora damicornis</name>
    <name type="common">Cauliflower coral</name>
    <name type="synonym">Millepora damicornis</name>
    <dbReference type="NCBI Taxonomy" id="46731"/>
    <lineage>
        <taxon>Eukaryota</taxon>
        <taxon>Metazoa</taxon>
        <taxon>Cnidaria</taxon>
        <taxon>Anthozoa</taxon>
        <taxon>Hexacorallia</taxon>
        <taxon>Scleractinia</taxon>
        <taxon>Astrocoeniina</taxon>
        <taxon>Pocilloporidae</taxon>
        <taxon>Pocillopora</taxon>
    </lineage>
</organism>
<evidence type="ECO:0000256" key="2">
    <source>
        <dbReference type="PROSITE-ProRule" id="PRU00087"/>
    </source>
</evidence>
<feature type="repeat" description="RCC1" evidence="3">
    <location>
        <begin position="470"/>
        <end position="519"/>
    </location>
</feature>
<dbReference type="SMART" id="SM00175">
    <property type="entry name" value="RAB"/>
    <property type="match status" value="1"/>
</dbReference>
<dbReference type="PROSITE" id="PS51419">
    <property type="entry name" value="RAB"/>
    <property type="match status" value="1"/>
</dbReference>
<dbReference type="InterPro" id="IPR058923">
    <property type="entry name" value="RCC1-like_dom"/>
</dbReference>
<dbReference type="GO" id="GO:0005525">
    <property type="term" value="F:GTP binding"/>
    <property type="evidence" value="ECO:0007669"/>
    <property type="project" value="InterPro"/>
</dbReference>
<dbReference type="PROSITE" id="PS50194">
    <property type="entry name" value="FILAMIN_REPEAT"/>
    <property type="match status" value="1"/>
</dbReference>
<reference evidence="5 6" key="1">
    <citation type="journal article" date="2018" name="Sci. Rep.">
        <title>Comparative analysis of the Pocillopora damicornis genome highlights role of immune system in coral evolution.</title>
        <authorList>
            <person name="Cunning R."/>
            <person name="Bay R.A."/>
            <person name="Gillette P."/>
            <person name="Baker A.C."/>
            <person name="Traylor-Knowles N."/>
        </authorList>
    </citation>
    <scope>NUCLEOTIDE SEQUENCE [LARGE SCALE GENOMIC DNA]</scope>
    <source>
        <strain evidence="5">RSMAS</strain>
        <tissue evidence="5">Whole animal</tissue>
    </source>
</reference>
<dbReference type="PROSITE" id="PS50012">
    <property type="entry name" value="RCC1_3"/>
    <property type="match status" value="6"/>
</dbReference>
<dbReference type="CDD" id="cd00154">
    <property type="entry name" value="Rab"/>
    <property type="match status" value="1"/>
</dbReference>
<feature type="repeat" description="RCC1" evidence="3">
    <location>
        <begin position="914"/>
        <end position="965"/>
    </location>
</feature>
<name>A0A3M6UXM9_POCDA</name>
<dbReference type="Gene3D" id="3.40.50.300">
    <property type="entry name" value="P-loop containing nucleotide triphosphate hydrolases"/>
    <property type="match status" value="1"/>
</dbReference>
<dbReference type="InterPro" id="IPR027417">
    <property type="entry name" value="P-loop_NTPase"/>
</dbReference>
<dbReference type="EMBL" id="RCHS01000511">
    <property type="protein sequence ID" value="RMX58463.1"/>
    <property type="molecule type" value="Genomic_DNA"/>
</dbReference>
<protein>
    <recommendedName>
        <fullName evidence="4">RCC1-like domain-containing protein</fullName>
    </recommendedName>
</protein>
<keyword evidence="1" id="KW-0677">Repeat</keyword>
<dbReference type="SMART" id="SM00173">
    <property type="entry name" value="RAS"/>
    <property type="match status" value="1"/>
</dbReference>
<evidence type="ECO:0000313" key="5">
    <source>
        <dbReference type="EMBL" id="RMX58463.1"/>
    </source>
</evidence>
<feature type="domain" description="RCC1-like" evidence="4">
    <location>
        <begin position="396"/>
        <end position="696"/>
    </location>
</feature>
<dbReference type="InterPro" id="IPR000408">
    <property type="entry name" value="Reg_chr_condens"/>
</dbReference>
<comment type="caution">
    <text evidence="5">The sequence shown here is derived from an EMBL/GenBank/DDBJ whole genome shotgun (WGS) entry which is preliminary data.</text>
</comment>
<gene>
    <name evidence="5" type="ORF">pdam_00020873</name>
</gene>
<dbReference type="SUPFAM" id="SSF52540">
    <property type="entry name" value="P-loop containing nucleoside triphosphate hydrolases"/>
    <property type="match status" value="1"/>
</dbReference>
<dbReference type="InterPro" id="IPR001806">
    <property type="entry name" value="Small_GTPase"/>
</dbReference>
<dbReference type="InterPro" id="IPR051625">
    <property type="entry name" value="Signaling_Regulatory_Domain"/>
</dbReference>
<dbReference type="Gene3D" id="2.130.10.30">
    <property type="entry name" value="Regulator of chromosome condensation 1/beta-lactamase-inhibitor protein II"/>
    <property type="match status" value="3"/>
</dbReference>
<dbReference type="Pfam" id="PF25390">
    <property type="entry name" value="WD40_RLD"/>
    <property type="match status" value="1"/>
</dbReference>
<dbReference type="OrthoDB" id="5981550at2759"/>
<dbReference type="GO" id="GO:0003924">
    <property type="term" value="F:GTPase activity"/>
    <property type="evidence" value="ECO:0007669"/>
    <property type="project" value="InterPro"/>
</dbReference>
<dbReference type="InterPro" id="IPR018089">
    <property type="entry name" value="OMPdecase_AS"/>
</dbReference>
<keyword evidence="6" id="KW-1185">Reference proteome</keyword>
<dbReference type="GO" id="GO:0004590">
    <property type="term" value="F:orotidine-5'-phosphate decarboxylase activity"/>
    <property type="evidence" value="ECO:0007669"/>
    <property type="project" value="InterPro"/>
</dbReference>
<feature type="repeat" description="RCC1" evidence="3">
    <location>
        <begin position="520"/>
        <end position="568"/>
    </location>
</feature>
<dbReference type="InterPro" id="IPR017868">
    <property type="entry name" value="Filamin/ABP280_repeat-like"/>
</dbReference>
<feature type="repeat" description="RCC1" evidence="3">
    <location>
        <begin position="573"/>
        <end position="626"/>
    </location>
</feature>
<dbReference type="PRINTS" id="PR00633">
    <property type="entry name" value="RCCNDNSATION"/>
</dbReference>
<evidence type="ECO:0000259" key="4">
    <source>
        <dbReference type="Pfam" id="PF25390"/>
    </source>
</evidence>
<dbReference type="Pfam" id="PF00071">
    <property type="entry name" value="Ras"/>
    <property type="match status" value="1"/>
</dbReference>
<evidence type="ECO:0000256" key="3">
    <source>
        <dbReference type="PROSITE-ProRule" id="PRU00235"/>
    </source>
</evidence>
<feature type="repeat" description="RCC1" evidence="3">
    <location>
        <begin position="627"/>
        <end position="684"/>
    </location>
</feature>
<dbReference type="PROSITE" id="PS00156">
    <property type="entry name" value="OMPDECASE"/>
    <property type="match status" value="1"/>
</dbReference>
<dbReference type="Pfam" id="PF13540">
    <property type="entry name" value="RCC1_2"/>
    <property type="match status" value="1"/>
</dbReference>
<dbReference type="SUPFAM" id="SSF50985">
    <property type="entry name" value="RCC1/BLIP-II"/>
    <property type="match status" value="2"/>
</dbReference>
<dbReference type="PANTHER" id="PTHR22872:SF2">
    <property type="entry name" value="INHIBITOR OF BRUTON TYROSINE KINASE"/>
    <property type="match status" value="1"/>
</dbReference>
<dbReference type="SMART" id="SM00174">
    <property type="entry name" value="RHO"/>
    <property type="match status" value="1"/>
</dbReference>
<dbReference type="PROSITE" id="PS00626">
    <property type="entry name" value="RCC1_2"/>
    <property type="match status" value="2"/>
</dbReference>
<evidence type="ECO:0000313" key="6">
    <source>
        <dbReference type="Proteomes" id="UP000275408"/>
    </source>
</evidence>
<evidence type="ECO:0000256" key="1">
    <source>
        <dbReference type="ARBA" id="ARBA00022737"/>
    </source>
</evidence>
<dbReference type="GO" id="GO:0006207">
    <property type="term" value="P:'de novo' pyrimidine nucleobase biosynthetic process"/>
    <property type="evidence" value="ECO:0007669"/>
    <property type="project" value="InterPro"/>
</dbReference>
<feature type="repeat" description="Filamin" evidence="2">
    <location>
        <begin position="1110"/>
        <end position="1145"/>
    </location>
</feature>
<feature type="repeat" description="RCC1" evidence="3">
    <location>
        <begin position="414"/>
        <end position="469"/>
    </location>
</feature>
<accession>A0A3M6UXM9</accession>
<dbReference type="PANTHER" id="PTHR22872">
    <property type="entry name" value="BTK-BINDING PROTEIN-RELATED"/>
    <property type="match status" value="1"/>
</dbReference>
<proteinExistence type="predicted"/>
<dbReference type="STRING" id="46731.A0A3M6UXM9"/>
<dbReference type="Proteomes" id="UP000275408">
    <property type="component" value="Unassembled WGS sequence"/>
</dbReference>